<dbReference type="GO" id="GO:0004029">
    <property type="term" value="F:aldehyde dehydrogenase (NAD+) activity"/>
    <property type="evidence" value="ECO:0007669"/>
    <property type="project" value="TreeGrafter"/>
</dbReference>
<feature type="domain" description="NAD-dependent epimerase/dehydratase" evidence="1">
    <location>
        <begin position="3"/>
        <end position="214"/>
    </location>
</feature>
<dbReference type="GeneID" id="91096041"/>
<dbReference type="InterPro" id="IPR001509">
    <property type="entry name" value="Epimerase_deHydtase"/>
</dbReference>
<dbReference type="EMBL" id="CP144104">
    <property type="protein sequence ID" value="WWC90436.1"/>
    <property type="molecule type" value="Genomic_DNA"/>
</dbReference>
<proteinExistence type="predicted"/>
<organism evidence="2 3">
    <name type="scientific">Kwoniella dendrophila CBS 6074</name>
    <dbReference type="NCBI Taxonomy" id="1295534"/>
    <lineage>
        <taxon>Eukaryota</taxon>
        <taxon>Fungi</taxon>
        <taxon>Dikarya</taxon>
        <taxon>Basidiomycota</taxon>
        <taxon>Agaricomycotina</taxon>
        <taxon>Tremellomycetes</taxon>
        <taxon>Tremellales</taxon>
        <taxon>Cryptococcaceae</taxon>
        <taxon>Kwoniella</taxon>
    </lineage>
</organism>
<dbReference type="InterPro" id="IPR036291">
    <property type="entry name" value="NAD(P)-bd_dom_sf"/>
</dbReference>
<evidence type="ECO:0000259" key="1">
    <source>
        <dbReference type="Pfam" id="PF01370"/>
    </source>
</evidence>
<dbReference type="RefSeq" id="XP_066077199.1">
    <property type="nucleotide sequence ID" value="XM_066221102.1"/>
</dbReference>
<dbReference type="Gene3D" id="3.40.50.720">
    <property type="entry name" value="NAD(P)-binding Rossmann-like Domain"/>
    <property type="match status" value="1"/>
</dbReference>
<dbReference type="PANTHER" id="PTHR48079:SF9">
    <property type="entry name" value="PUTATIVE-RELATED"/>
    <property type="match status" value="1"/>
</dbReference>
<gene>
    <name evidence="2" type="ORF">L201_005371</name>
</gene>
<evidence type="ECO:0000313" key="3">
    <source>
        <dbReference type="Proteomes" id="UP001355207"/>
    </source>
</evidence>
<dbReference type="SUPFAM" id="SSF51735">
    <property type="entry name" value="NAD(P)-binding Rossmann-fold domains"/>
    <property type="match status" value="1"/>
</dbReference>
<name>A0AAX4JYE8_9TREE</name>
<dbReference type="Proteomes" id="UP001355207">
    <property type="component" value="Chromosome 7"/>
</dbReference>
<dbReference type="PANTHER" id="PTHR48079">
    <property type="entry name" value="PROTEIN YEEZ"/>
    <property type="match status" value="1"/>
</dbReference>
<keyword evidence="3" id="KW-1185">Reference proteome</keyword>
<dbReference type="CDD" id="cd05262">
    <property type="entry name" value="SDR_a7"/>
    <property type="match status" value="1"/>
</dbReference>
<evidence type="ECO:0000313" key="2">
    <source>
        <dbReference type="EMBL" id="WWC90436.1"/>
    </source>
</evidence>
<dbReference type="AlphaFoldDB" id="A0AAX4JYE8"/>
<dbReference type="Pfam" id="PF01370">
    <property type="entry name" value="Epimerase"/>
    <property type="match status" value="1"/>
</dbReference>
<reference evidence="2 3" key="1">
    <citation type="submission" date="2024-01" db="EMBL/GenBank/DDBJ databases">
        <title>Comparative genomics of Cryptococcus and Kwoniella reveals pathogenesis evolution and contrasting modes of karyotype evolution via chromosome fusion or intercentromeric recombination.</title>
        <authorList>
            <person name="Coelho M.A."/>
            <person name="David-Palma M."/>
            <person name="Shea T."/>
            <person name="Bowers K."/>
            <person name="McGinley-Smith S."/>
            <person name="Mohammad A.W."/>
            <person name="Gnirke A."/>
            <person name="Yurkov A.M."/>
            <person name="Nowrousian M."/>
            <person name="Sun S."/>
            <person name="Cuomo C.A."/>
            <person name="Heitman J."/>
        </authorList>
    </citation>
    <scope>NUCLEOTIDE SEQUENCE [LARGE SCALE GENOMIC DNA]</scope>
    <source>
        <strain evidence="2 3">CBS 6074</strain>
    </source>
</reference>
<dbReference type="InterPro" id="IPR051783">
    <property type="entry name" value="NAD(P)-dependent_oxidoreduct"/>
</dbReference>
<accession>A0AAX4JYE8</accession>
<protein>
    <recommendedName>
        <fullName evidence="1">NAD-dependent epimerase/dehydratase domain-containing protein</fullName>
    </recommendedName>
</protein>
<sequence>MKVFITGASGWVGRHVVPELLKHGHTITAIARSEASAIALEKQGVTVVRGDLENTDLLQSSAKASDAVIHLAYIHDFSDYGGKPAQIDFAAIKAMCSGLEETNKPFIGTSGLLGLPLPQDETVSAPGGPRKQGEEVAFSFNDKGVKSIVIRLSPSVHGTGDHGFVPFLIDLAKKNGYSGYIKDTKTRWTGVHVKDAAVLYRLAIENKNQNLKGGEILHATSEKGVSIIEISKLIGENLNLESKELVEKKDINDYFGWMSHILSMDCNATSEITREKTGWEPKEVGLLEDIKTNYF</sequence>
<dbReference type="GO" id="GO:0005737">
    <property type="term" value="C:cytoplasm"/>
    <property type="evidence" value="ECO:0007669"/>
    <property type="project" value="TreeGrafter"/>
</dbReference>